<protein>
    <recommendedName>
        <fullName evidence="1">N-acetyltransferase domain-containing protein</fullName>
    </recommendedName>
</protein>
<dbReference type="GO" id="GO:0016747">
    <property type="term" value="F:acyltransferase activity, transferring groups other than amino-acyl groups"/>
    <property type="evidence" value="ECO:0007669"/>
    <property type="project" value="InterPro"/>
</dbReference>
<organism evidence="2 3">
    <name type="scientific">Desulforamulus putei DSM 12395</name>
    <dbReference type="NCBI Taxonomy" id="1121429"/>
    <lineage>
        <taxon>Bacteria</taxon>
        <taxon>Bacillati</taxon>
        <taxon>Bacillota</taxon>
        <taxon>Clostridia</taxon>
        <taxon>Eubacteriales</taxon>
        <taxon>Peptococcaceae</taxon>
        <taxon>Desulforamulus</taxon>
    </lineage>
</organism>
<keyword evidence="3" id="KW-1185">Reference proteome</keyword>
<dbReference type="Proteomes" id="UP000184148">
    <property type="component" value="Unassembled WGS sequence"/>
</dbReference>
<dbReference type="InterPro" id="IPR039968">
    <property type="entry name" value="BcerS-like"/>
</dbReference>
<proteinExistence type="predicted"/>
<dbReference type="RefSeq" id="WP_143157026.1">
    <property type="nucleotide sequence ID" value="NZ_FQUY01000010.1"/>
</dbReference>
<dbReference type="SUPFAM" id="SSF55729">
    <property type="entry name" value="Acyl-CoA N-acyltransferases (Nat)"/>
    <property type="match status" value="1"/>
</dbReference>
<dbReference type="CDD" id="cd04301">
    <property type="entry name" value="NAT_SF"/>
    <property type="match status" value="1"/>
</dbReference>
<dbReference type="Pfam" id="PF00583">
    <property type="entry name" value="Acetyltransf_1"/>
    <property type="match status" value="1"/>
</dbReference>
<feature type="domain" description="N-acetyltransferase" evidence="1">
    <location>
        <begin position="213"/>
        <end position="339"/>
    </location>
</feature>
<dbReference type="Gene3D" id="3.40.630.30">
    <property type="match status" value="1"/>
</dbReference>
<dbReference type="InterPro" id="IPR016181">
    <property type="entry name" value="Acyl_CoA_acyltransferase"/>
</dbReference>
<dbReference type="STRING" id="1121429.SAMN02745133_01662"/>
<evidence type="ECO:0000259" key="1">
    <source>
        <dbReference type="Pfam" id="PF00583"/>
    </source>
</evidence>
<dbReference type="OrthoDB" id="9806005at2"/>
<name>A0A1M4YAZ1_9FIRM</name>
<accession>A0A1M4YAZ1</accession>
<evidence type="ECO:0000313" key="3">
    <source>
        <dbReference type="Proteomes" id="UP000184148"/>
    </source>
</evidence>
<gene>
    <name evidence="2" type="ORF">SAMN02745133_01662</name>
</gene>
<dbReference type="EMBL" id="FQUY01000010">
    <property type="protein sequence ID" value="SHF02880.1"/>
    <property type="molecule type" value="Genomic_DNA"/>
</dbReference>
<dbReference type="PANTHER" id="PTHR41368:SF1">
    <property type="entry name" value="PROTEIN YGHO"/>
    <property type="match status" value="1"/>
</dbReference>
<dbReference type="AlphaFoldDB" id="A0A1M4YAZ1"/>
<reference evidence="3" key="1">
    <citation type="submission" date="2016-11" db="EMBL/GenBank/DDBJ databases">
        <authorList>
            <person name="Varghese N."/>
            <person name="Submissions S."/>
        </authorList>
    </citation>
    <scope>NUCLEOTIDE SEQUENCE [LARGE SCALE GENOMIC DNA]</scope>
    <source>
        <strain evidence="3">DSM 12395</strain>
    </source>
</reference>
<sequence length="365" mass="41558">MLEIINVSGQGHWQNFFEIPRRIYAQDPLWTPIPRDSERQMFNPQANPVLRHVHLECFLAMDDKRPVGRIAAITDDLLADERVGLFGCFESVNRSEVARELIKAACQSLADRGKTLVQGPATLNTTQQVGLLVEGFDLPPQLMMPYNPPYYATLLEENGFSRLLDLYSYLWRPEFTRERRKLTAVARRAARTPGLQLRSINFNDLWGEGKKLADINNEAMTSQWGFVPMDEEEAAHFLAGLRNFTDPDMLIFCEVENRTVGVCLMMPDLGPKLRAARRSGFLRNIPGLFRPTSLRVGVLAVIPEYRRRGVVALLINRAMETIIKKGYRQAELSLIMDTNKDMNSIITSAVGSKVNKIFRVYEKKL</sequence>
<dbReference type="InterPro" id="IPR000182">
    <property type="entry name" value="GNAT_dom"/>
</dbReference>
<dbReference type="PANTHER" id="PTHR41368">
    <property type="entry name" value="PROTEIN YGHO"/>
    <property type="match status" value="1"/>
</dbReference>
<evidence type="ECO:0000313" key="2">
    <source>
        <dbReference type="EMBL" id="SHF02880.1"/>
    </source>
</evidence>